<dbReference type="InterPro" id="IPR000719">
    <property type="entry name" value="Prot_kinase_dom"/>
</dbReference>
<dbReference type="SMART" id="SM00220">
    <property type="entry name" value="S_TKc"/>
    <property type="match status" value="1"/>
</dbReference>
<keyword evidence="9" id="KW-1185">Reference proteome</keyword>
<dbReference type="AlphaFoldDB" id="K6VHY7"/>
<evidence type="ECO:0000313" key="9">
    <source>
        <dbReference type="Proteomes" id="UP000008366"/>
    </source>
</evidence>
<dbReference type="EMBL" id="BAHD01000027">
    <property type="protein sequence ID" value="GAB95818.1"/>
    <property type="molecule type" value="Genomic_DNA"/>
</dbReference>
<dbReference type="PROSITE" id="PS50011">
    <property type="entry name" value="PROTEIN_KINASE_DOM"/>
    <property type="match status" value="1"/>
</dbReference>
<accession>K6VHY7</accession>
<comment type="caution">
    <text evidence="8">The sequence shown here is derived from an EMBL/GenBank/DDBJ whole genome shotgun (WGS) entry which is preliminary data.</text>
</comment>
<protein>
    <submittedName>
        <fullName evidence="8">Putative serine/threonine protein kinase</fullName>
    </submittedName>
</protein>
<dbReference type="Gene3D" id="1.10.510.10">
    <property type="entry name" value="Transferase(Phosphotransferase) domain 1"/>
    <property type="match status" value="1"/>
</dbReference>
<evidence type="ECO:0000256" key="6">
    <source>
        <dbReference type="SAM" id="MobiDB-lite"/>
    </source>
</evidence>
<evidence type="ECO:0000313" key="8">
    <source>
        <dbReference type="EMBL" id="GAB95818.1"/>
    </source>
</evidence>
<gene>
    <name evidence="8" type="ORF">KILIM_027_00010</name>
</gene>
<feature type="non-terminal residue" evidence="8">
    <location>
        <position position="427"/>
    </location>
</feature>
<evidence type="ECO:0000256" key="1">
    <source>
        <dbReference type="ARBA" id="ARBA00022679"/>
    </source>
</evidence>
<evidence type="ECO:0000256" key="4">
    <source>
        <dbReference type="ARBA" id="ARBA00022840"/>
    </source>
</evidence>
<feature type="region of interest" description="Disordered" evidence="6">
    <location>
        <begin position="289"/>
        <end position="320"/>
    </location>
</feature>
<dbReference type="CDD" id="cd14014">
    <property type="entry name" value="STKc_PknB_like"/>
    <property type="match status" value="1"/>
</dbReference>
<feature type="binding site" evidence="5">
    <location>
        <position position="55"/>
    </location>
    <ligand>
        <name>ATP</name>
        <dbReference type="ChEBI" id="CHEBI:30616"/>
    </ligand>
</feature>
<keyword evidence="1" id="KW-0808">Transferase</keyword>
<dbReference type="GO" id="GO:0005524">
    <property type="term" value="F:ATP binding"/>
    <property type="evidence" value="ECO:0007669"/>
    <property type="project" value="UniProtKB-UniRule"/>
</dbReference>
<dbReference type="InterPro" id="IPR008271">
    <property type="entry name" value="Ser/Thr_kinase_AS"/>
</dbReference>
<dbReference type="InterPro" id="IPR011009">
    <property type="entry name" value="Kinase-like_dom_sf"/>
</dbReference>
<evidence type="ECO:0000259" key="7">
    <source>
        <dbReference type="PROSITE" id="PS50011"/>
    </source>
</evidence>
<dbReference type="Proteomes" id="UP000008366">
    <property type="component" value="Unassembled WGS sequence"/>
</dbReference>
<dbReference type="Gene3D" id="3.30.200.20">
    <property type="entry name" value="Phosphorylase Kinase, domain 1"/>
    <property type="match status" value="1"/>
</dbReference>
<name>K6VHY7_9MICO</name>
<dbReference type="PANTHER" id="PTHR43289">
    <property type="entry name" value="MITOGEN-ACTIVATED PROTEIN KINASE KINASE KINASE 20-RELATED"/>
    <property type="match status" value="1"/>
</dbReference>
<feature type="compositionally biased region" description="Low complexity" evidence="6">
    <location>
        <begin position="370"/>
        <end position="379"/>
    </location>
</feature>
<evidence type="ECO:0000256" key="2">
    <source>
        <dbReference type="ARBA" id="ARBA00022741"/>
    </source>
</evidence>
<dbReference type="PROSITE" id="PS00107">
    <property type="entry name" value="PROTEIN_KINASE_ATP"/>
    <property type="match status" value="1"/>
</dbReference>
<feature type="domain" description="Protein kinase" evidence="7">
    <location>
        <begin position="27"/>
        <end position="279"/>
    </location>
</feature>
<evidence type="ECO:0000256" key="5">
    <source>
        <dbReference type="PROSITE-ProRule" id="PRU10141"/>
    </source>
</evidence>
<dbReference type="Pfam" id="PF00069">
    <property type="entry name" value="Pkinase"/>
    <property type="match status" value="1"/>
</dbReference>
<keyword evidence="2 5" id="KW-0547">Nucleotide-binding</keyword>
<feature type="compositionally biased region" description="Basic and acidic residues" evidence="6">
    <location>
        <begin position="400"/>
        <end position="409"/>
    </location>
</feature>
<feature type="compositionally biased region" description="Low complexity" evidence="6">
    <location>
        <begin position="388"/>
        <end position="399"/>
    </location>
</feature>
<reference evidence="8 9" key="1">
    <citation type="submission" date="2012-08" db="EMBL/GenBank/DDBJ databases">
        <title>Whole genome shotgun sequence of Kineosphaera limosa NBRC 100340.</title>
        <authorList>
            <person name="Yoshida I."/>
            <person name="Isaki S."/>
            <person name="Hosoyama A."/>
            <person name="Tsuchikane K."/>
            <person name="Katsumata H."/>
            <person name="Ando Y."/>
            <person name="Ohji S."/>
            <person name="Hamada M."/>
            <person name="Tamura T."/>
            <person name="Yamazoe A."/>
            <person name="Yamazaki S."/>
            <person name="Fujita N."/>
        </authorList>
    </citation>
    <scope>NUCLEOTIDE SEQUENCE [LARGE SCALE GENOMIC DNA]</scope>
    <source>
        <strain evidence="8 9">NBRC 100340</strain>
    </source>
</reference>
<dbReference type="SUPFAM" id="SSF56112">
    <property type="entry name" value="Protein kinase-like (PK-like)"/>
    <property type="match status" value="1"/>
</dbReference>
<sequence length="427" mass="43612">MEQRRQDAHAGERGAQPAKQHERLGEYRLVQRLGEGGMGVVHLGVDDRGRAVAIKVLRDHVAHDPVARARLAREVATLRRVRHPRVAPVLAADTDGPRPYVVTRYVPGDPLDTWVAAHGPMDAAGLARLGRGLAEALGAIHAAGVVHRDLKPGNVLIAAGDPVVIDFGIAHVADEARLTNTGLIMGTPGYLAPELLDGHPVDDSTDWWAWAATLLFAATGRPPFGTGRLDAVLHRVHRGEADLRGVPERLRPVLLAGLRPEAHARPRQEEILAALDVFAAGGDTAAIVGPAPRVGTDSSLASDQDFGDPTTRPVPPPRRGLAQTVAQPAIALGAALGLRKGDGTPVGEPGATSRAPAAAGSAAVGSAAGDSAAAASSAGGSAGGAASGGSVAAGAGAPRAARDATEPHTRPQPVSSTRALPTVDPAA</sequence>
<feature type="region of interest" description="Disordered" evidence="6">
    <location>
        <begin position="370"/>
        <end position="427"/>
    </location>
</feature>
<feature type="region of interest" description="Disordered" evidence="6">
    <location>
        <begin position="1"/>
        <end position="23"/>
    </location>
</feature>
<dbReference type="PROSITE" id="PS00108">
    <property type="entry name" value="PROTEIN_KINASE_ST"/>
    <property type="match status" value="1"/>
</dbReference>
<dbReference type="OrthoDB" id="9762169at2"/>
<proteinExistence type="predicted"/>
<dbReference type="GO" id="GO:0004674">
    <property type="term" value="F:protein serine/threonine kinase activity"/>
    <property type="evidence" value="ECO:0007669"/>
    <property type="project" value="UniProtKB-KW"/>
</dbReference>
<keyword evidence="3 8" id="KW-0418">Kinase</keyword>
<keyword evidence="8" id="KW-0723">Serine/threonine-protein kinase</keyword>
<organism evidence="8 9">
    <name type="scientific">Kineosphaera limosa NBRC 100340</name>
    <dbReference type="NCBI Taxonomy" id="1184609"/>
    <lineage>
        <taxon>Bacteria</taxon>
        <taxon>Bacillati</taxon>
        <taxon>Actinomycetota</taxon>
        <taxon>Actinomycetes</taxon>
        <taxon>Micrococcales</taxon>
        <taxon>Dermatophilaceae</taxon>
        <taxon>Kineosphaera</taxon>
    </lineage>
</organism>
<evidence type="ECO:0000256" key="3">
    <source>
        <dbReference type="ARBA" id="ARBA00022777"/>
    </source>
</evidence>
<dbReference type="STRING" id="1184609.KILIM_027_00010"/>
<feature type="compositionally biased region" description="Basic and acidic residues" evidence="6">
    <location>
        <begin position="1"/>
        <end position="12"/>
    </location>
</feature>
<dbReference type="eggNOG" id="COG0515">
    <property type="taxonomic scope" value="Bacteria"/>
</dbReference>
<keyword evidence="4 5" id="KW-0067">ATP-binding</keyword>
<dbReference type="InterPro" id="IPR017441">
    <property type="entry name" value="Protein_kinase_ATP_BS"/>
</dbReference>
<dbReference type="PANTHER" id="PTHR43289:SF34">
    <property type="entry name" value="SERINE_THREONINE-PROTEIN KINASE YBDM-RELATED"/>
    <property type="match status" value="1"/>
</dbReference>